<dbReference type="InterPro" id="IPR032755">
    <property type="entry name" value="TSNAXIP1_N"/>
</dbReference>
<dbReference type="AlphaFoldDB" id="A0AAW1PRC4"/>
<organism evidence="5 6">
    <name type="scientific">[Myrmecia] bisecta</name>
    <dbReference type="NCBI Taxonomy" id="41462"/>
    <lineage>
        <taxon>Eukaryota</taxon>
        <taxon>Viridiplantae</taxon>
        <taxon>Chlorophyta</taxon>
        <taxon>core chlorophytes</taxon>
        <taxon>Trebouxiophyceae</taxon>
        <taxon>Trebouxiales</taxon>
        <taxon>Trebouxiaceae</taxon>
        <taxon>Myrmecia</taxon>
    </lineage>
</organism>
<evidence type="ECO:0000259" key="4">
    <source>
        <dbReference type="Pfam" id="PF15739"/>
    </source>
</evidence>
<keyword evidence="6" id="KW-1185">Reference proteome</keyword>
<sequence>MDESQSAKRIVSTALKFKGDAPKQPGTSGTGFLEVYPKGGSKQPKLLEQLQAMLAEKLREAEKLAAPHTPGSRSSTAATGLQLHVHRQVFDSFIQGFAAYQPLLYRIKAAYDGALDDALHCAHENSRLRTELAAAAQRHAAAVQQARIEAGTLGVDVRVQLNGKIGEAEARLHAAETRLQKSKAQAVLSRAEVEAAKAEVVRLQQTQRDLQVALDAEASWRHKEQASAIAVIPLCPYRRLSEDQEAVQRGSSTAAAALAAVQEAAAKEAADAEKSTIPDNASTEAL</sequence>
<feature type="domain" description="Translin-associated factor X-interacting protein 1 N-terminal" evidence="4">
    <location>
        <begin position="81"/>
        <end position="149"/>
    </location>
</feature>
<feature type="compositionally biased region" description="Polar residues" evidence="3">
    <location>
        <begin position="277"/>
        <end position="286"/>
    </location>
</feature>
<evidence type="ECO:0000256" key="1">
    <source>
        <dbReference type="ARBA" id="ARBA00023054"/>
    </source>
</evidence>
<dbReference type="Pfam" id="PF15739">
    <property type="entry name" value="TSNAXIP1_N"/>
    <property type="match status" value="1"/>
</dbReference>
<accession>A0AAW1PRC4</accession>
<feature type="coiled-coil region" evidence="2">
    <location>
        <begin position="158"/>
        <end position="213"/>
    </location>
</feature>
<keyword evidence="1 2" id="KW-0175">Coiled coil</keyword>
<gene>
    <name evidence="5" type="ORF">WJX72_011099</name>
</gene>
<dbReference type="EMBL" id="JALJOR010000010">
    <property type="protein sequence ID" value="KAK9810464.1"/>
    <property type="molecule type" value="Genomic_DNA"/>
</dbReference>
<feature type="compositionally biased region" description="Basic and acidic residues" evidence="3">
    <location>
        <begin position="265"/>
        <end position="276"/>
    </location>
</feature>
<protein>
    <recommendedName>
        <fullName evidence="4">Translin-associated factor X-interacting protein 1 N-terminal domain-containing protein</fullName>
    </recommendedName>
</protein>
<evidence type="ECO:0000256" key="2">
    <source>
        <dbReference type="SAM" id="Coils"/>
    </source>
</evidence>
<name>A0AAW1PRC4_9CHLO</name>
<reference evidence="5 6" key="1">
    <citation type="journal article" date="2024" name="Nat. Commun.">
        <title>Phylogenomics reveals the evolutionary origins of lichenization in chlorophyte algae.</title>
        <authorList>
            <person name="Puginier C."/>
            <person name="Libourel C."/>
            <person name="Otte J."/>
            <person name="Skaloud P."/>
            <person name="Haon M."/>
            <person name="Grisel S."/>
            <person name="Petersen M."/>
            <person name="Berrin J.G."/>
            <person name="Delaux P.M."/>
            <person name="Dal Grande F."/>
            <person name="Keller J."/>
        </authorList>
    </citation>
    <scope>NUCLEOTIDE SEQUENCE [LARGE SCALE GENOMIC DNA]</scope>
    <source>
        <strain evidence="5 6">SAG 2043</strain>
    </source>
</reference>
<feature type="region of interest" description="Disordered" evidence="3">
    <location>
        <begin position="265"/>
        <end position="286"/>
    </location>
</feature>
<evidence type="ECO:0000313" key="6">
    <source>
        <dbReference type="Proteomes" id="UP001489004"/>
    </source>
</evidence>
<evidence type="ECO:0000256" key="3">
    <source>
        <dbReference type="SAM" id="MobiDB-lite"/>
    </source>
</evidence>
<comment type="caution">
    <text evidence="5">The sequence shown here is derived from an EMBL/GenBank/DDBJ whole genome shotgun (WGS) entry which is preliminary data.</text>
</comment>
<dbReference type="Proteomes" id="UP001489004">
    <property type="component" value="Unassembled WGS sequence"/>
</dbReference>
<proteinExistence type="predicted"/>
<evidence type="ECO:0000313" key="5">
    <source>
        <dbReference type="EMBL" id="KAK9810464.1"/>
    </source>
</evidence>